<keyword evidence="2" id="KW-1185">Reference proteome</keyword>
<dbReference type="EMBL" id="CASHTH010001905">
    <property type="protein sequence ID" value="CAI8021545.1"/>
    <property type="molecule type" value="Genomic_DNA"/>
</dbReference>
<reference evidence="1" key="1">
    <citation type="submission" date="2023-03" db="EMBL/GenBank/DDBJ databases">
        <authorList>
            <person name="Steffen K."/>
            <person name="Cardenas P."/>
        </authorList>
    </citation>
    <scope>NUCLEOTIDE SEQUENCE</scope>
</reference>
<dbReference type="PANTHER" id="PTHR38487">
    <property type="entry name" value="TESTIS EXPRESSED 11"/>
    <property type="match status" value="1"/>
</dbReference>
<evidence type="ECO:0000313" key="2">
    <source>
        <dbReference type="Proteomes" id="UP001174909"/>
    </source>
</evidence>
<feature type="non-terminal residue" evidence="1">
    <location>
        <position position="75"/>
    </location>
</feature>
<dbReference type="AlphaFoldDB" id="A0AA35S164"/>
<comment type="caution">
    <text evidence="1">The sequence shown here is derived from an EMBL/GenBank/DDBJ whole genome shotgun (WGS) entry which is preliminary data.</text>
</comment>
<accession>A0AA35S164</accession>
<name>A0AA35S164_GEOBA</name>
<feature type="non-terminal residue" evidence="1">
    <location>
        <position position="1"/>
    </location>
</feature>
<evidence type="ECO:0000313" key="1">
    <source>
        <dbReference type="EMBL" id="CAI8021545.1"/>
    </source>
</evidence>
<dbReference type="Proteomes" id="UP001174909">
    <property type="component" value="Unassembled WGS sequence"/>
</dbReference>
<organism evidence="1 2">
    <name type="scientific">Geodia barretti</name>
    <name type="common">Barrett's horny sponge</name>
    <dbReference type="NCBI Taxonomy" id="519541"/>
    <lineage>
        <taxon>Eukaryota</taxon>
        <taxon>Metazoa</taxon>
        <taxon>Porifera</taxon>
        <taxon>Demospongiae</taxon>
        <taxon>Heteroscleromorpha</taxon>
        <taxon>Tetractinellida</taxon>
        <taxon>Astrophorina</taxon>
        <taxon>Geodiidae</taxon>
        <taxon>Geodia</taxon>
    </lineage>
</organism>
<proteinExistence type="predicted"/>
<sequence length="75" mass="8549">VRYRGTPHLAQVRLLHLELLLGNQQITAAKELVEDIITADNTGEPLDVSSRKQFHVQFWDRAATAYERSEFAEAL</sequence>
<protein>
    <submittedName>
        <fullName evidence="1">Testis-expressed protein 11</fullName>
    </submittedName>
</protein>
<gene>
    <name evidence="1" type="ORF">GBAR_LOCUS12758</name>
</gene>
<dbReference type="PANTHER" id="PTHR38487:SF1">
    <property type="entry name" value="PROTEIN ZIP4 HOMOLOG"/>
    <property type="match status" value="1"/>
</dbReference>